<dbReference type="Proteomes" id="UP000553963">
    <property type="component" value="Unassembled WGS sequence"/>
</dbReference>
<proteinExistence type="predicted"/>
<sequence length="124" mass="12964">MLHRTKRGWTVETALTIALFLLVQAFFSGMSLGARADTLDPAAGVICFGSSPSAFDPRPTTQDRSHLVDCCTLGCPMIGGLPAPQAATAAAPHIFADIAPAIAAEHLPGRFELSPLRSRAPPSP</sequence>
<dbReference type="EMBL" id="JACIDS010000002">
    <property type="protein sequence ID" value="MBB3930448.1"/>
    <property type="molecule type" value="Genomic_DNA"/>
</dbReference>
<keyword evidence="2" id="KW-1185">Reference proteome</keyword>
<name>A0A840AM85_9HYPH</name>
<dbReference type="AlphaFoldDB" id="A0A840AM85"/>
<evidence type="ECO:0008006" key="3">
    <source>
        <dbReference type="Google" id="ProtNLM"/>
    </source>
</evidence>
<organism evidence="1 2">
    <name type="scientific">Kaistia hirudinis</name>
    <dbReference type="NCBI Taxonomy" id="1293440"/>
    <lineage>
        <taxon>Bacteria</taxon>
        <taxon>Pseudomonadati</taxon>
        <taxon>Pseudomonadota</taxon>
        <taxon>Alphaproteobacteria</taxon>
        <taxon>Hyphomicrobiales</taxon>
        <taxon>Kaistiaceae</taxon>
        <taxon>Kaistia</taxon>
    </lineage>
</organism>
<evidence type="ECO:0000313" key="2">
    <source>
        <dbReference type="Proteomes" id="UP000553963"/>
    </source>
</evidence>
<dbReference type="RefSeq" id="WP_183398106.1">
    <property type="nucleotide sequence ID" value="NZ_JACIDS010000002.1"/>
</dbReference>
<evidence type="ECO:0000313" key="1">
    <source>
        <dbReference type="EMBL" id="MBB3930448.1"/>
    </source>
</evidence>
<gene>
    <name evidence="1" type="ORF">GGR25_001487</name>
</gene>
<protein>
    <recommendedName>
        <fullName evidence="3">DUF2946 domain-containing protein</fullName>
    </recommendedName>
</protein>
<comment type="caution">
    <text evidence="1">The sequence shown here is derived from an EMBL/GenBank/DDBJ whole genome shotgun (WGS) entry which is preliminary data.</text>
</comment>
<reference evidence="1 2" key="1">
    <citation type="submission" date="2020-08" db="EMBL/GenBank/DDBJ databases">
        <title>Genomic Encyclopedia of Type Strains, Phase IV (KMG-IV): sequencing the most valuable type-strain genomes for metagenomic binning, comparative biology and taxonomic classification.</title>
        <authorList>
            <person name="Goeker M."/>
        </authorList>
    </citation>
    <scope>NUCLEOTIDE SEQUENCE [LARGE SCALE GENOMIC DNA]</scope>
    <source>
        <strain evidence="1 2">DSM 25966</strain>
    </source>
</reference>
<accession>A0A840AM85</accession>